<gene>
    <name evidence="1" type="ORF">LCGC14_0223590</name>
</gene>
<name>A0A0F9WWP7_9ZZZZ</name>
<accession>A0A0F9WWP7</accession>
<protein>
    <submittedName>
        <fullName evidence="1">Uncharacterized protein</fullName>
    </submittedName>
</protein>
<evidence type="ECO:0000313" key="1">
    <source>
        <dbReference type="EMBL" id="KKN90776.1"/>
    </source>
</evidence>
<organism evidence="1">
    <name type="scientific">marine sediment metagenome</name>
    <dbReference type="NCBI Taxonomy" id="412755"/>
    <lineage>
        <taxon>unclassified sequences</taxon>
        <taxon>metagenomes</taxon>
        <taxon>ecological metagenomes</taxon>
    </lineage>
</organism>
<proteinExistence type="predicted"/>
<dbReference type="AlphaFoldDB" id="A0A0F9WWP7"/>
<reference evidence="1" key="1">
    <citation type="journal article" date="2015" name="Nature">
        <title>Complex archaea that bridge the gap between prokaryotes and eukaryotes.</title>
        <authorList>
            <person name="Spang A."/>
            <person name="Saw J.H."/>
            <person name="Jorgensen S.L."/>
            <person name="Zaremba-Niedzwiedzka K."/>
            <person name="Martijn J."/>
            <person name="Lind A.E."/>
            <person name="van Eijk R."/>
            <person name="Schleper C."/>
            <person name="Guy L."/>
            <person name="Ettema T.J."/>
        </authorList>
    </citation>
    <scope>NUCLEOTIDE SEQUENCE</scope>
</reference>
<dbReference type="EMBL" id="LAZR01000107">
    <property type="protein sequence ID" value="KKN90776.1"/>
    <property type="molecule type" value="Genomic_DNA"/>
</dbReference>
<sequence>MADPITVYDQRQEGHIVTIFLDFTSGGATTAVELTITAGYPNLDLSKAHPIISGALFEFEGDVIVNSLAMLPSAEVSRSDATAPDTAGEYQITAANTFKYCNGAGNADGIIAICYWAAGNKNV</sequence>
<comment type="caution">
    <text evidence="1">The sequence shown here is derived from an EMBL/GenBank/DDBJ whole genome shotgun (WGS) entry which is preliminary data.</text>
</comment>